<evidence type="ECO:0000313" key="1">
    <source>
        <dbReference type="EMBL" id="QSX78584.1"/>
    </source>
</evidence>
<evidence type="ECO:0000313" key="2">
    <source>
        <dbReference type="Proteomes" id="UP000639274"/>
    </source>
</evidence>
<dbReference type="KEGG" id="lsf:I8J32_001145"/>
<dbReference type="RefSeq" id="WP_207526717.1">
    <property type="nucleotide sequence ID" value="NZ_CP071518.1"/>
</dbReference>
<keyword evidence="2" id="KW-1185">Reference proteome</keyword>
<gene>
    <name evidence="1" type="ORF">I8J32_001145</name>
</gene>
<proteinExistence type="predicted"/>
<dbReference type="AlphaFoldDB" id="A0A974XZK9"/>
<name>A0A974XZK9_9GAMM</name>
<reference evidence="1 2" key="1">
    <citation type="submission" date="2021-03" db="EMBL/GenBank/DDBJ databases">
        <title>Lysobacter sp. nov. isolated from soil of gangwondo yeongwol, south Korea.</title>
        <authorList>
            <person name="Kim K.R."/>
            <person name="Kim K.H."/>
            <person name="Jeon C.O."/>
        </authorList>
    </citation>
    <scope>NUCLEOTIDE SEQUENCE [LARGE SCALE GENOMIC DNA]</scope>
    <source>
        <strain evidence="1 2">R19</strain>
    </source>
</reference>
<organism evidence="1 2">
    <name type="scientific">Agrilutibacter solisilvae</name>
    <dbReference type="NCBI Taxonomy" id="2763317"/>
    <lineage>
        <taxon>Bacteria</taxon>
        <taxon>Pseudomonadati</taxon>
        <taxon>Pseudomonadota</taxon>
        <taxon>Gammaproteobacteria</taxon>
        <taxon>Lysobacterales</taxon>
        <taxon>Lysobacteraceae</taxon>
        <taxon>Agrilutibacter</taxon>
    </lineage>
</organism>
<dbReference type="EMBL" id="CP071518">
    <property type="protein sequence ID" value="QSX78584.1"/>
    <property type="molecule type" value="Genomic_DNA"/>
</dbReference>
<accession>A0A974XZK9</accession>
<protein>
    <submittedName>
        <fullName evidence="1">Uncharacterized protein</fullName>
    </submittedName>
</protein>
<dbReference type="Proteomes" id="UP000639274">
    <property type="component" value="Chromosome"/>
</dbReference>
<sequence>MRLTLAARGRWRYEGADVLLETEEFLAPPGYEAMKFQQLKLRTDGADLIPAWPWDDGAERGRYTRD</sequence>